<evidence type="ECO:0000313" key="2">
    <source>
        <dbReference type="Proteomes" id="UP000324222"/>
    </source>
</evidence>
<evidence type="ECO:0000313" key="1">
    <source>
        <dbReference type="EMBL" id="MPC68767.1"/>
    </source>
</evidence>
<dbReference type="EMBL" id="VSRR010028336">
    <property type="protein sequence ID" value="MPC68767.1"/>
    <property type="molecule type" value="Genomic_DNA"/>
</dbReference>
<dbReference type="AlphaFoldDB" id="A0A5B7HHJ1"/>
<protein>
    <submittedName>
        <fullName evidence="1">Uncharacterized protein</fullName>
    </submittedName>
</protein>
<sequence length="60" mass="7122">MSSSSDDAEAVVALLLAYRKSRQKRKCLWIRSWLSRRKERSIYHTILPEMSLEDPDTLRQ</sequence>
<reference evidence="1 2" key="1">
    <citation type="submission" date="2019-05" db="EMBL/GenBank/DDBJ databases">
        <title>Another draft genome of Portunus trituberculatus and its Hox gene families provides insights of decapod evolution.</title>
        <authorList>
            <person name="Jeong J.-H."/>
            <person name="Song I."/>
            <person name="Kim S."/>
            <person name="Choi T."/>
            <person name="Kim D."/>
            <person name="Ryu S."/>
            <person name="Kim W."/>
        </authorList>
    </citation>
    <scope>NUCLEOTIDE SEQUENCE [LARGE SCALE GENOMIC DNA]</scope>
    <source>
        <tissue evidence="1">Muscle</tissue>
    </source>
</reference>
<accession>A0A5B7HHJ1</accession>
<keyword evidence="2" id="KW-1185">Reference proteome</keyword>
<name>A0A5B7HHJ1_PORTR</name>
<dbReference type="Proteomes" id="UP000324222">
    <property type="component" value="Unassembled WGS sequence"/>
</dbReference>
<organism evidence="1 2">
    <name type="scientific">Portunus trituberculatus</name>
    <name type="common">Swimming crab</name>
    <name type="synonym">Neptunus trituberculatus</name>
    <dbReference type="NCBI Taxonomy" id="210409"/>
    <lineage>
        <taxon>Eukaryota</taxon>
        <taxon>Metazoa</taxon>
        <taxon>Ecdysozoa</taxon>
        <taxon>Arthropoda</taxon>
        <taxon>Crustacea</taxon>
        <taxon>Multicrustacea</taxon>
        <taxon>Malacostraca</taxon>
        <taxon>Eumalacostraca</taxon>
        <taxon>Eucarida</taxon>
        <taxon>Decapoda</taxon>
        <taxon>Pleocyemata</taxon>
        <taxon>Brachyura</taxon>
        <taxon>Eubrachyura</taxon>
        <taxon>Portunoidea</taxon>
        <taxon>Portunidae</taxon>
        <taxon>Portuninae</taxon>
        <taxon>Portunus</taxon>
    </lineage>
</organism>
<comment type="caution">
    <text evidence="1">The sequence shown here is derived from an EMBL/GenBank/DDBJ whole genome shotgun (WGS) entry which is preliminary data.</text>
</comment>
<gene>
    <name evidence="1" type="ORF">E2C01_062976</name>
</gene>
<proteinExistence type="predicted"/>